<dbReference type="InterPro" id="IPR051615">
    <property type="entry name" value="Transcr_Regulatory_Elem"/>
</dbReference>
<keyword evidence="1" id="KW-0479">Metal-binding</keyword>
<organism evidence="8 9">
    <name type="scientific">Fusarium longipes</name>
    <dbReference type="NCBI Taxonomy" id="694270"/>
    <lineage>
        <taxon>Eukaryota</taxon>
        <taxon>Fungi</taxon>
        <taxon>Dikarya</taxon>
        <taxon>Ascomycota</taxon>
        <taxon>Pezizomycotina</taxon>
        <taxon>Sordariomycetes</taxon>
        <taxon>Hypocreomycetidae</taxon>
        <taxon>Hypocreales</taxon>
        <taxon>Nectriaceae</taxon>
        <taxon>Fusarium</taxon>
    </lineage>
</organism>
<keyword evidence="9" id="KW-1185">Reference proteome</keyword>
<dbReference type="GO" id="GO:0008270">
    <property type="term" value="F:zinc ion binding"/>
    <property type="evidence" value="ECO:0007669"/>
    <property type="project" value="InterPro"/>
</dbReference>
<name>A0A395SV34_9HYPO</name>
<sequence>MCGKGGAIPPSKAYVQALEARIKSLEAQLNSSLAAAVSTSSDLHQDGGMSMSFNQVSGNNESHIPVSVLTGLMGRFNICNDGQLHYFGSQSNYHLTNTLSNQSSIESTVSLQQQGLAAVERLGKGAPLSMELQEHLLRLYWIWQNTGIYIIHKKSFLCAYNNRVYGKYCTPLLLSALFAVSSRFSDRVELRTDPEDQGTAGSAFFDQAKVLFSFECQSATVATVQAAALMSMRALSDGQEALGWLYCGRKRGSSPLLLDNEIEFEPWSPTLEHGLCDPTITMASRAISTGHYAAECLSIASEAIDQM</sequence>
<dbReference type="EMBL" id="PXOG01000118">
    <property type="protein sequence ID" value="RGP76057.1"/>
    <property type="molecule type" value="Genomic_DNA"/>
</dbReference>
<dbReference type="GO" id="GO:0003677">
    <property type="term" value="F:DNA binding"/>
    <property type="evidence" value="ECO:0007669"/>
    <property type="project" value="UniProtKB-KW"/>
</dbReference>
<dbReference type="OrthoDB" id="2154091at2759"/>
<keyword evidence="6" id="KW-0539">Nucleus</keyword>
<dbReference type="InterPro" id="IPR007219">
    <property type="entry name" value="XnlR_reg_dom"/>
</dbReference>
<comment type="caution">
    <text evidence="8">The sequence shown here is derived from an EMBL/GenBank/DDBJ whole genome shotgun (WGS) entry which is preliminary data.</text>
</comment>
<dbReference type="STRING" id="694270.A0A395SV34"/>
<protein>
    <submittedName>
        <fullName evidence="8">Nitrogen assimilation transcription factor nit-4</fullName>
    </submittedName>
</protein>
<gene>
    <name evidence="8" type="ORF">FLONG3_5448</name>
</gene>
<keyword evidence="5" id="KW-0804">Transcription</keyword>
<evidence type="ECO:0000256" key="2">
    <source>
        <dbReference type="ARBA" id="ARBA00022833"/>
    </source>
</evidence>
<evidence type="ECO:0000259" key="7">
    <source>
        <dbReference type="Pfam" id="PF04082"/>
    </source>
</evidence>
<dbReference type="CDD" id="cd12148">
    <property type="entry name" value="fungal_TF_MHR"/>
    <property type="match status" value="1"/>
</dbReference>
<accession>A0A395SV34</accession>
<dbReference type="PANTHER" id="PTHR31313">
    <property type="entry name" value="TY1 ENHANCER ACTIVATOR"/>
    <property type="match status" value="1"/>
</dbReference>
<dbReference type="PANTHER" id="PTHR31313:SF83">
    <property type="entry name" value="ZN(II)2CYS6 TRANSCRIPTION FACTOR (EUROFUNG)"/>
    <property type="match status" value="1"/>
</dbReference>
<feature type="domain" description="Xylanolytic transcriptional activator regulatory" evidence="7">
    <location>
        <begin position="137"/>
        <end position="249"/>
    </location>
</feature>
<evidence type="ECO:0000256" key="5">
    <source>
        <dbReference type="ARBA" id="ARBA00023163"/>
    </source>
</evidence>
<proteinExistence type="predicted"/>
<dbReference type="Proteomes" id="UP000266234">
    <property type="component" value="Unassembled WGS sequence"/>
</dbReference>
<evidence type="ECO:0000256" key="3">
    <source>
        <dbReference type="ARBA" id="ARBA00023015"/>
    </source>
</evidence>
<dbReference type="GO" id="GO:0006351">
    <property type="term" value="P:DNA-templated transcription"/>
    <property type="evidence" value="ECO:0007669"/>
    <property type="project" value="InterPro"/>
</dbReference>
<evidence type="ECO:0000256" key="1">
    <source>
        <dbReference type="ARBA" id="ARBA00022723"/>
    </source>
</evidence>
<evidence type="ECO:0000313" key="8">
    <source>
        <dbReference type="EMBL" id="RGP76057.1"/>
    </source>
</evidence>
<evidence type="ECO:0000256" key="6">
    <source>
        <dbReference type="ARBA" id="ARBA00023242"/>
    </source>
</evidence>
<dbReference type="AlphaFoldDB" id="A0A395SV34"/>
<keyword evidence="2" id="KW-0862">Zinc</keyword>
<evidence type="ECO:0000256" key="4">
    <source>
        <dbReference type="ARBA" id="ARBA00023125"/>
    </source>
</evidence>
<reference evidence="8 9" key="1">
    <citation type="journal article" date="2018" name="PLoS Pathog.">
        <title>Evolution of structural diversity of trichothecenes, a family of toxins produced by plant pathogenic and entomopathogenic fungi.</title>
        <authorList>
            <person name="Proctor R.H."/>
            <person name="McCormick S.P."/>
            <person name="Kim H.S."/>
            <person name="Cardoza R.E."/>
            <person name="Stanley A.M."/>
            <person name="Lindo L."/>
            <person name="Kelly A."/>
            <person name="Brown D.W."/>
            <person name="Lee T."/>
            <person name="Vaughan M.M."/>
            <person name="Alexander N.J."/>
            <person name="Busman M."/>
            <person name="Gutierrez S."/>
        </authorList>
    </citation>
    <scope>NUCLEOTIDE SEQUENCE [LARGE SCALE GENOMIC DNA]</scope>
    <source>
        <strain evidence="8 9">NRRL 20695</strain>
    </source>
</reference>
<dbReference type="Pfam" id="PF04082">
    <property type="entry name" value="Fungal_trans"/>
    <property type="match status" value="1"/>
</dbReference>
<keyword evidence="3" id="KW-0805">Transcription regulation</keyword>
<keyword evidence="4" id="KW-0238">DNA-binding</keyword>
<evidence type="ECO:0000313" key="9">
    <source>
        <dbReference type="Proteomes" id="UP000266234"/>
    </source>
</evidence>